<proteinExistence type="predicted"/>
<protein>
    <submittedName>
        <fullName evidence="1">Uncharacterized protein</fullName>
    </submittedName>
</protein>
<keyword evidence="2" id="KW-1185">Reference proteome</keyword>
<sequence>MKTQKSIYNAKDITYASLIAEDENFTIENETKYALKSIQDYDVPKRIRILSEFIDDCNVNDTIIQVNAIGKIQNSQFWFIKKDDADPVGFIRL</sequence>
<dbReference type="KEGG" id="noj:EJ995_06640"/>
<evidence type="ECO:0000313" key="1">
    <source>
        <dbReference type="EMBL" id="AZQ43924.1"/>
    </source>
</evidence>
<gene>
    <name evidence="1" type="ORF">EJ995_06640</name>
</gene>
<organism evidence="1 2">
    <name type="scientific">Nonlabens ponticola</name>
    <dbReference type="NCBI Taxonomy" id="2496866"/>
    <lineage>
        <taxon>Bacteria</taxon>
        <taxon>Pseudomonadati</taxon>
        <taxon>Bacteroidota</taxon>
        <taxon>Flavobacteriia</taxon>
        <taxon>Flavobacteriales</taxon>
        <taxon>Flavobacteriaceae</taxon>
        <taxon>Nonlabens</taxon>
    </lineage>
</organism>
<dbReference type="OrthoDB" id="9874324at2"/>
<name>A0A3S9MXR0_9FLAO</name>
<accession>A0A3S9MXR0</accession>
<reference evidence="1 2" key="1">
    <citation type="submission" date="2018-12" db="EMBL/GenBank/DDBJ databases">
        <title>Complete genome of Nonlabens sp. MJ115.</title>
        <authorList>
            <person name="Choi H.S."/>
            <person name="Jung J."/>
        </authorList>
    </citation>
    <scope>NUCLEOTIDE SEQUENCE [LARGE SCALE GENOMIC DNA]</scope>
    <source>
        <strain evidence="1 2">MJ115</strain>
    </source>
</reference>
<dbReference type="RefSeq" id="WP_126446848.1">
    <property type="nucleotide sequence ID" value="NZ_CP034549.1"/>
</dbReference>
<dbReference type="Proteomes" id="UP000279600">
    <property type="component" value="Chromosome"/>
</dbReference>
<evidence type="ECO:0000313" key="2">
    <source>
        <dbReference type="Proteomes" id="UP000279600"/>
    </source>
</evidence>
<dbReference type="AlphaFoldDB" id="A0A3S9MXR0"/>
<dbReference type="EMBL" id="CP034549">
    <property type="protein sequence ID" value="AZQ43924.1"/>
    <property type="molecule type" value="Genomic_DNA"/>
</dbReference>